<evidence type="ECO:0000313" key="1">
    <source>
        <dbReference type="EMBL" id="GLO65758.1"/>
    </source>
</evidence>
<dbReference type="SUPFAM" id="SSF46579">
    <property type="entry name" value="Prefoldin"/>
    <property type="match status" value="1"/>
</dbReference>
<dbReference type="InterPro" id="IPR031681">
    <property type="entry name" value="YwqH-like"/>
</dbReference>
<dbReference type="Gene3D" id="1.10.287.1490">
    <property type="match status" value="1"/>
</dbReference>
<dbReference type="RefSeq" id="WP_317957922.1">
    <property type="nucleotide sequence ID" value="NZ_BSKO01000001.1"/>
</dbReference>
<dbReference type="Pfam" id="PF16888">
    <property type="entry name" value="YwqH-like"/>
    <property type="match status" value="1"/>
</dbReference>
<gene>
    <name evidence="1" type="ORF">MACH08_15420</name>
</gene>
<organism evidence="1 2">
    <name type="scientific">Oceanobacillus kimchii</name>
    <dbReference type="NCBI Taxonomy" id="746691"/>
    <lineage>
        <taxon>Bacteria</taxon>
        <taxon>Bacillati</taxon>
        <taxon>Bacillota</taxon>
        <taxon>Bacilli</taxon>
        <taxon>Bacillales</taxon>
        <taxon>Bacillaceae</taxon>
        <taxon>Oceanobacillus</taxon>
    </lineage>
</organism>
<dbReference type="Proteomes" id="UP001275436">
    <property type="component" value="Unassembled WGS sequence"/>
</dbReference>
<protein>
    <recommendedName>
        <fullName evidence="3">DUF5082 domain-containing protein</fullName>
    </recommendedName>
</protein>
<sequence>MTSIGYLYNQKDTLLNGISDSRNMISSTEDKISRLQQASSLLSTSISEVESIKSSINGLQIDNTRWKGKKESKFNETYSEYEVSVKDYLSKSNDAKETIDTDIKRYEAELTTYSSNLNYLTNSLDSLESQISQAQKG</sequence>
<accession>A0ABQ5TJE4</accession>
<evidence type="ECO:0000313" key="2">
    <source>
        <dbReference type="Proteomes" id="UP001275436"/>
    </source>
</evidence>
<proteinExistence type="predicted"/>
<keyword evidence="2" id="KW-1185">Reference proteome</keyword>
<evidence type="ECO:0008006" key="3">
    <source>
        <dbReference type="Google" id="ProtNLM"/>
    </source>
</evidence>
<comment type="caution">
    <text evidence="1">The sequence shown here is derived from an EMBL/GenBank/DDBJ whole genome shotgun (WGS) entry which is preliminary data.</text>
</comment>
<reference evidence="1 2" key="1">
    <citation type="submission" date="2023-02" db="EMBL/GenBank/DDBJ databases">
        <title>Oceanobacillus kimchii IFOP_LL358 isolated form Alexandrium catenella lab strain.</title>
        <authorList>
            <person name="Gajardo G."/>
            <person name="Ueki S."/>
            <person name="Maruyama F."/>
        </authorList>
    </citation>
    <scope>NUCLEOTIDE SEQUENCE [LARGE SCALE GENOMIC DNA]</scope>
    <source>
        <strain evidence="1 2">IFOP_LL358</strain>
    </source>
</reference>
<dbReference type="EMBL" id="BSKO01000001">
    <property type="protein sequence ID" value="GLO65758.1"/>
    <property type="molecule type" value="Genomic_DNA"/>
</dbReference>
<name>A0ABQ5TJE4_9BACI</name>